<evidence type="ECO:0000313" key="2">
    <source>
        <dbReference type="Proteomes" id="UP000002668"/>
    </source>
</evidence>
<protein>
    <submittedName>
        <fullName evidence="1">Predicted protein</fullName>
    </submittedName>
</protein>
<dbReference type="EMBL" id="FP929125">
    <property type="protein sequence ID" value="CBX94674.1"/>
    <property type="molecule type" value="Genomic_DNA"/>
</dbReference>
<sequence>MPRICVVGGLCGISHTLLTPTDGLANYVLVCENKLHPFTPFTPSSTSSPNTINRSMASSLTPTTLRTGFNFHPSSPIIDHLS</sequence>
<evidence type="ECO:0000313" key="1">
    <source>
        <dbReference type="EMBL" id="CBX94674.1"/>
    </source>
</evidence>
<accession>E4ZTW4</accession>
<dbReference type="Proteomes" id="UP000002668">
    <property type="component" value="Genome"/>
</dbReference>
<organism evidence="2">
    <name type="scientific">Leptosphaeria maculans (strain JN3 / isolate v23.1.3 / race Av1-4-5-6-7-8)</name>
    <name type="common">Blackleg fungus</name>
    <name type="synonym">Phoma lingam</name>
    <dbReference type="NCBI Taxonomy" id="985895"/>
    <lineage>
        <taxon>Eukaryota</taxon>
        <taxon>Fungi</taxon>
        <taxon>Dikarya</taxon>
        <taxon>Ascomycota</taxon>
        <taxon>Pezizomycotina</taxon>
        <taxon>Dothideomycetes</taxon>
        <taxon>Pleosporomycetidae</taxon>
        <taxon>Pleosporales</taxon>
        <taxon>Pleosporineae</taxon>
        <taxon>Leptosphaeriaceae</taxon>
        <taxon>Plenodomus</taxon>
        <taxon>Plenodomus lingam/Leptosphaeria maculans species complex</taxon>
    </lineage>
</organism>
<dbReference type="HOGENOM" id="CLU_2558693_0_0_1"/>
<keyword evidence="2" id="KW-1185">Reference proteome</keyword>
<dbReference type="VEuPathDB" id="FungiDB:LEMA_uP116770.1"/>
<dbReference type="InParanoid" id="E4ZTW4"/>
<proteinExistence type="predicted"/>
<reference evidence="2" key="1">
    <citation type="journal article" date="2011" name="Nat. Commun.">
        <title>Effector diversification within compartments of the Leptosphaeria maculans genome affected by Repeat-Induced Point mutations.</title>
        <authorList>
            <person name="Rouxel T."/>
            <person name="Grandaubert J."/>
            <person name="Hane J.K."/>
            <person name="Hoede C."/>
            <person name="van de Wouw A.P."/>
            <person name="Couloux A."/>
            <person name="Dominguez V."/>
            <person name="Anthouard V."/>
            <person name="Bally P."/>
            <person name="Bourras S."/>
            <person name="Cozijnsen A.J."/>
            <person name="Ciuffetti L.M."/>
            <person name="Degrave A."/>
            <person name="Dilmaghani A."/>
            <person name="Duret L."/>
            <person name="Fudal I."/>
            <person name="Goodwin S.B."/>
            <person name="Gout L."/>
            <person name="Glaser N."/>
            <person name="Linglin J."/>
            <person name="Kema G.H.J."/>
            <person name="Lapalu N."/>
            <person name="Lawrence C.B."/>
            <person name="May K."/>
            <person name="Meyer M."/>
            <person name="Ollivier B."/>
            <person name="Poulain J."/>
            <person name="Schoch C.L."/>
            <person name="Simon A."/>
            <person name="Spatafora J.W."/>
            <person name="Stachowiak A."/>
            <person name="Turgeon B.G."/>
            <person name="Tyler B.M."/>
            <person name="Vincent D."/>
            <person name="Weissenbach J."/>
            <person name="Amselem J."/>
            <person name="Quesneville H."/>
            <person name="Oliver R.P."/>
            <person name="Wincker P."/>
            <person name="Balesdent M.-H."/>
            <person name="Howlett B.J."/>
        </authorList>
    </citation>
    <scope>NUCLEOTIDE SEQUENCE [LARGE SCALE GENOMIC DNA]</scope>
    <source>
        <strain evidence="2">JN3 / isolate v23.1.3 / race Av1-4-5-6-7-8</strain>
    </source>
</reference>
<name>E4ZTW4_LEPMJ</name>
<dbReference type="AlphaFoldDB" id="E4ZTW4"/>
<gene>
    <name evidence="1" type="ORF">LEMA_uP116770.1</name>
</gene>